<dbReference type="InterPro" id="IPR036388">
    <property type="entry name" value="WH-like_DNA-bd_sf"/>
</dbReference>
<organism evidence="6 7">
    <name type="scientific">Sphingomonas immobilis</name>
    <dbReference type="NCBI Taxonomy" id="3063997"/>
    <lineage>
        <taxon>Bacteria</taxon>
        <taxon>Pseudomonadati</taxon>
        <taxon>Pseudomonadota</taxon>
        <taxon>Alphaproteobacteria</taxon>
        <taxon>Sphingomonadales</taxon>
        <taxon>Sphingomonadaceae</taxon>
        <taxon>Sphingomonas</taxon>
    </lineage>
</organism>
<evidence type="ECO:0000313" key="6">
    <source>
        <dbReference type="EMBL" id="MDO7843927.1"/>
    </source>
</evidence>
<protein>
    <submittedName>
        <fullName evidence="6">LysR family transcriptional regulator</fullName>
    </submittedName>
</protein>
<accession>A0ABT9A261</accession>
<dbReference type="RefSeq" id="WP_304562382.1">
    <property type="nucleotide sequence ID" value="NZ_JAUQSZ010000012.1"/>
</dbReference>
<dbReference type="Pfam" id="PF00126">
    <property type="entry name" value="HTH_1"/>
    <property type="match status" value="1"/>
</dbReference>
<name>A0ABT9A261_9SPHN</name>
<gene>
    <name evidence="6" type="ORF">Q5H94_16455</name>
</gene>
<dbReference type="CDD" id="cd05466">
    <property type="entry name" value="PBP2_LTTR_substrate"/>
    <property type="match status" value="1"/>
</dbReference>
<keyword evidence="7" id="KW-1185">Reference proteome</keyword>
<dbReference type="InterPro" id="IPR000847">
    <property type="entry name" value="LysR_HTH_N"/>
</dbReference>
<dbReference type="Pfam" id="PF03466">
    <property type="entry name" value="LysR_substrate"/>
    <property type="match status" value="1"/>
</dbReference>
<dbReference type="Proteomes" id="UP001176468">
    <property type="component" value="Unassembled WGS sequence"/>
</dbReference>
<dbReference type="EMBL" id="JAUQSZ010000012">
    <property type="protein sequence ID" value="MDO7843927.1"/>
    <property type="molecule type" value="Genomic_DNA"/>
</dbReference>
<proteinExistence type="inferred from homology"/>
<dbReference type="PANTHER" id="PTHR30346:SF28">
    <property type="entry name" value="HTH-TYPE TRANSCRIPTIONAL REGULATOR CYNR"/>
    <property type="match status" value="1"/>
</dbReference>
<comment type="similarity">
    <text evidence="1">Belongs to the LysR transcriptional regulatory family.</text>
</comment>
<evidence type="ECO:0000256" key="3">
    <source>
        <dbReference type="ARBA" id="ARBA00023125"/>
    </source>
</evidence>
<evidence type="ECO:0000256" key="2">
    <source>
        <dbReference type="ARBA" id="ARBA00023015"/>
    </source>
</evidence>
<dbReference type="Gene3D" id="3.40.190.290">
    <property type="match status" value="1"/>
</dbReference>
<evidence type="ECO:0000259" key="5">
    <source>
        <dbReference type="PROSITE" id="PS50931"/>
    </source>
</evidence>
<dbReference type="PROSITE" id="PS50931">
    <property type="entry name" value="HTH_LYSR"/>
    <property type="match status" value="1"/>
</dbReference>
<comment type="caution">
    <text evidence="6">The sequence shown here is derived from an EMBL/GenBank/DDBJ whole genome shotgun (WGS) entry which is preliminary data.</text>
</comment>
<evidence type="ECO:0000256" key="1">
    <source>
        <dbReference type="ARBA" id="ARBA00009437"/>
    </source>
</evidence>
<dbReference type="SUPFAM" id="SSF53850">
    <property type="entry name" value="Periplasmic binding protein-like II"/>
    <property type="match status" value="1"/>
</dbReference>
<keyword evidence="4" id="KW-0804">Transcription</keyword>
<dbReference type="SUPFAM" id="SSF46785">
    <property type="entry name" value="Winged helix' DNA-binding domain"/>
    <property type="match status" value="1"/>
</dbReference>
<sequence length="297" mass="32766">MIELDLRVLRSFIEIARSKSFTKAAARLNLSQPRLSVRMREFEASLGFAVFRRDARTVELTPEGAKLFDPIARCVAQADKTEAALHDAGAEFRQRLQIGASPLFSVERWQIMERFAVAHPEARPRIMIAPSPEIFAALRDGALDLGFTASQGAGDLERLTLWKSAYGLILKADSPLAAHSVIEPATLKGLMIETFPREAIAGLHADVTGLLRPFGVALVDMIEGCSEAIAHRVLRGDGIVLSPRWWRSPENAPTGIVHRMVRGIDETLDFDLVRSKKLQSPAARRLWAMLSAEAATH</sequence>
<dbReference type="InterPro" id="IPR036390">
    <property type="entry name" value="WH_DNA-bd_sf"/>
</dbReference>
<keyword evidence="3" id="KW-0238">DNA-binding</keyword>
<dbReference type="InterPro" id="IPR005119">
    <property type="entry name" value="LysR_subst-bd"/>
</dbReference>
<feature type="domain" description="HTH lysR-type" evidence="5">
    <location>
        <begin position="4"/>
        <end position="61"/>
    </location>
</feature>
<keyword evidence="2" id="KW-0805">Transcription regulation</keyword>
<dbReference type="PANTHER" id="PTHR30346">
    <property type="entry name" value="TRANSCRIPTIONAL DUAL REGULATOR HCAR-RELATED"/>
    <property type="match status" value="1"/>
</dbReference>
<dbReference type="Gene3D" id="1.10.10.10">
    <property type="entry name" value="Winged helix-like DNA-binding domain superfamily/Winged helix DNA-binding domain"/>
    <property type="match status" value="1"/>
</dbReference>
<evidence type="ECO:0000256" key="4">
    <source>
        <dbReference type="ARBA" id="ARBA00023163"/>
    </source>
</evidence>
<reference evidence="6" key="1">
    <citation type="submission" date="2023-07" db="EMBL/GenBank/DDBJ databases">
        <authorList>
            <person name="Kim M.K."/>
        </authorList>
    </citation>
    <scope>NUCLEOTIDE SEQUENCE</scope>
    <source>
        <strain evidence="6">CA1-15</strain>
    </source>
</reference>
<evidence type="ECO:0000313" key="7">
    <source>
        <dbReference type="Proteomes" id="UP001176468"/>
    </source>
</evidence>
<dbReference type="PRINTS" id="PR00039">
    <property type="entry name" value="HTHLYSR"/>
</dbReference>